<evidence type="ECO:0000256" key="1">
    <source>
        <dbReference type="ARBA" id="ARBA00022679"/>
    </source>
</evidence>
<dbReference type="SUPFAM" id="SSF56112">
    <property type="entry name" value="Protein kinase-like (PK-like)"/>
    <property type="match status" value="1"/>
</dbReference>
<evidence type="ECO:0000256" key="3">
    <source>
        <dbReference type="ARBA" id="ARBA00022777"/>
    </source>
</evidence>
<dbReference type="EMBL" id="BACD03000014">
    <property type="protein sequence ID" value="GAO48346.1"/>
    <property type="molecule type" value="Genomic_DNA"/>
</dbReference>
<keyword evidence="11" id="KW-1185">Reference proteome</keyword>
<name>A0A0E9NF54_SAICN</name>
<feature type="compositionally biased region" description="Pro residues" evidence="8">
    <location>
        <begin position="103"/>
        <end position="113"/>
    </location>
</feature>
<reference evidence="10 11" key="3">
    <citation type="journal article" date="2015" name="Genome Announc.">
        <title>Draft Genome Sequence of the Archiascomycetous Yeast Saitoella complicata.</title>
        <authorList>
            <person name="Yamauchi K."/>
            <person name="Kondo S."/>
            <person name="Hamamoto M."/>
            <person name="Takahashi Y."/>
            <person name="Ogura Y."/>
            <person name="Hayashi T."/>
            <person name="Nishida H."/>
        </authorList>
    </citation>
    <scope>NUCLEOTIDE SEQUENCE [LARGE SCALE GENOMIC DNA]</scope>
    <source>
        <strain evidence="10 11">NRRL Y-17804</strain>
    </source>
</reference>
<proteinExistence type="inferred from homology"/>
<feature type="binding site" evidence="6">
    <location>
        <position position="206"/>
    </location>
    <ligand>
        <name>ATP</name>
        <dbReference type="ChEBI" id="CHEBI:30616"/>
    </ligand>
</feature>
<evidence type="ECO:0000256" key="8">
    <source>
        <dbReference type="SAM" id="MobiDB-lite"/>
    </source>
</evidence>
<dbReference type="InterPro" id="IPR008271">
    <property type="entry name" value="Ser/Thr_kinase_AS"/>
</dbReference>
<evidence type="ECO:0000256" key="5">
    <source>
        <dbReference type="ARBA" id="ARBA00038035"/>
    </source>
</evidence>
<keyword evidence="7" id="KW-0723">Serine/threonine-protein kinase</keyword>
<dbReference type="InterPro" id="IPR017441">
    <property type="entry name" value="Protein_kinase_ATP_BS"/>
</dbReference>
<feature type="domain" description="Protein kinase" evidence="9">
    <location>
        <begin position="177"/>
        <end position="443"/>
    </location>
</feature>
<comment type="caution">
    <text evidence="10">The sequence shown here is derived from an EMBL/GenBank/DDBJ whole genome shotgun (WGS) entry which is preliminary data.</text>
</comment>
<dbReference type="PANTHER" id="PTHR47448:SF5">
    <property type="entry name" value="MITOGEN-ACTIVATED PROTEIN KINASE KINAE MKK2"/>
    <property type="match status" value="1"/>
</dbReference>
<keyword evidence="2 6" id="KW-0547">Nucleotide-binding</keyword>
<feature type="compositionally biased region" description="Polar residues" evidence="8">
    <location>
        <begin position="114"/>
        <end position="127"/>
    </location>
</feature>
<dbReference type="PROSITE" id="PS00108">
    <property type="entry name" value="PROTEIN_KINASE_ST"/>
    <property type="match status" value="1"/>
</dbReference>
<dbReference type="SMART" id="SM00220">
    <property type="entry name" value="S_TKc"/>
    <property type="match status" value="1"/>
</dbReference>
<evidence type="ECO:0000256" key="2">
    <source>
        <dbReference type="ARBA" id="ARBA00022741"/>
    </source>
</evidence>
<dbReference type="GO" id="GO:0005524">
    <property type="term" value="F:ATP binding"/>
    <property type="evidence" value="ECO:0007669"/>
    <property type="project" value="UniProtKB-UniRule"/>
</dbReference>
<dbReference type="AlphaFoldDB" id="A0A0E9NF54"/>
<reference evidence="10 11" key="2">
    <citation type="journal article" date="2014" name="J. Gen. Appl. Microbiol.">
        <title>The early diverging ascomycetous budding yeast Saitoella complicata has three histone deacetylases belonging to the Clr6, Hos2, and Rpd3 lineages.</title>
        <authorList>
            <person name="Nishida H."/>
            <person name="Matsumoto T."/>
            <person name="Kondo S."/>
            <person name="Hamamoto M."/>
            <person name="Yoshikawa H."/>
        </authorList>
    </citation>
    <scope>NUCLEOTIDE SEQUENCE [LARGE SCALE GENOMIC DNA]</scope>
    <source>
        <strain evidence="10 11">NRRL Y-17804</strain>
    </source>
</reference>
<gene>
    <name evidence="10" type="ORF">G7K_2519-t1</name>
</gene>
<dbReference type="Pfam" id="PF00069">
    <property type="entry name" value="Pkinase"/>
    <property type="match status" value="1"/>
</dbReference>
<dbReference type="FunFam" id="1.10.510.10:FF:000263">
    <property type="entry name" value="MAP kinase skh1/pek1"/>
    <property type="match status" value="1"/>
</dbReference>
<dbReference type="Proteomes" id="UP000033140">
    <property type="component" value="Unassembled WGS sequence"/>
</dbReference>
<evidence type="ECO:0000256" key="4">
    <source>
        <dbReference type="ARBA" id="ARBA00022840"/>
    </source>
</evidence>
<reference evidence="10 11" key="1">
    <citation type="journal article" date="2011" name="J. Gen. Appl. Microbiol.">
        <title>Draft genome sequencing of the enigmatic yeast Saitoella complicata.</title>
        <authorList>
            <person name="Nishida H."/>
            <person name="Hamamoto M."/>
            <person name="Sugiyama J."/>
        </authorList>
    </citation>
    <scope>NUCLEOTIDE SEQUENCE [LARGE SCALE GENOMIC DNA]</scope>
    <source>
        <strain evidence="10 11">NRRL Y-17804</strain>
    </source>
</reference>
<dbReference type="InterPro" id="IPR011009">
    <property type="entry name" value="Kinase-like_dom_sf"/>
</dbReference>
<dbReference type="GO" id="GO:0004674">
    <property type="term" value="F:protein serine/threonine kinase activity"/>
    <property type="evidence" value="ECO:0007669"/>
    <property type="project" value="UniProtKB-KW"/>
</dbReference>
<comment type="similarity">
    <text evidence="5">Belongs to the protein kinase superfamily. STE Ser/Thr protein kinase family. MAP kinase kinase subfamily.</text>
</comment>
<evidence type="ECO:0000256" key="7">
    <source>
        <dbReference type="RuleBase" id="RU000304"/>
    </source>
</evidence>
<accession>A0A0E9NF54</accession>
<dbReference type="InterPro" id="IPR000719">
    <property type="entry name" value="Prot_kinase_dom"/>
</dbReference>
<evidence type="ECO:0000256" key="6">
    <source>
        <dbReference type="PROSITE-ProRule" id="PRU10141"/>
    </source>
</evidence>
<dbReference type="PANTHER" id="PTHR47448">
    <property type="entry name" value="DUAL SPECIFICITY MITOGEN-ACTIVATED PROTEIN KINASE KINASE DSOR1-LIKE PROTEIN"/>
    <property type="match status" value="1"/>
</dbReference>
<dbReference type="PROSITE" id="PS00107">
    <property type="entry name" value="PROTEIN_KINASE_ATP"/>
    <property type="match status" value="1"/>
</dbReference>
<evidence type="ECO:0000259" key="9">
    <source>
        <dbReference type="PROSITE" id="PS50011"/>
    </source>
</evidence>
<keyword evidence="1" id="KW-0808">Transferase</keyword>
<keyword evidence="4 6" id="KW-0067">ATP-binding</keyword>
<dbReference type="PROSITE" id="PS50011">
    <property type="entry name" value="PROTEIN_KINASE_DOM"/>
    <property type="match status" value="1"/>
</dbReference>
<evidence type="ECO:0000313" key="10">
    <source>
        <dbReference type="EMBL" id="GAO48346.1"/>
    </source>
</evidence>
<evidence type="ECO:0000313" key="11">
    <source>
        <dbReference type="Proteomes" id="UP000033140"/>
    </source>
</evidence>
<dbReference type="InterPro" id="IPR050915">
    <property type="entry name" value="MAP_kinase_kinase"/>
</dbReference>
<dbReference type="GO" id="GO:0000165">
    <property type="term" value="P:MAPK cascade"/>
    <property type="evidence" value="ECO:0007669"/>
    <property type="project" value="UniProtKB-ARBA"/>
</dbReference>
<dbReference type="CDD" id="cd06621">
    <property type="entry name" value="PKc_Pek1_like"/>
    <property type="match status" value="1"/>
</dbReference>
<organism evidence="10 11">
    <name type="scientific">Saitoella complicata (strain BCRC 22490 / CBS 7301 / JCM 7358 / NBRC 10748 / NRRL Y-17804)</name>
    <dbReference type="NCBI Taxonomy" id="698492"/>
    <lineage>
        <taxon>Eukaryota</taxon>
        <taxon>Fungi</taxon>
        <taxon>Dikarya</taxon>
        <taxon>Ascomycota</taxon>
        <taxon>Taphrinomycotina</taxon>
        <taxon>Taphrinomycotina incertae sedis</taxon>
        <taxon>Saitoella</taxon>
    </lineage>
</organism>
<feature type="compositionally biased region" description="Low complexity" evidence="8">
    <location>
        <begin position="18"/>
        <end position="27"/>
    </location>
</feature>
<feature type="region of interest" description="Disordered" evidence="8">
    <location>
        <begin position="18"/>
        <end position="66"/>
    </location>
</feature>
<feature type="region of interest" description="Disordered" evidence="8">
    <location>
        <begin position="86"/>
        <end position="127"/>
    </location>
</feature>
<protein>
    <recommendedName>
        <fullName evidence="9">Protein kinase domain-containing protein</fullName>
    </recommendedName>
</protein>
<dbReference type="Gene3D" id="1.10.510.10">
    <property type="entry name" value="Transferase(Phosphotransferase) domain 1"/>
    <property type="match status" value="1"/>
</dbReference>
<sequence length="465" mass="50434">MHFAAALGDRPAFIQQTSSATTTTMSAPFIRPTIGSGGNGNSNRPKLSLPSLGVPPSPAHSHASASTNISYQSSSIASGNLPIYPNYQAQQRDGRPRLKLTPIPSPAMTPIPNQPQQEPGSASSAGNSFNQEIRRALGVEDELEESLASGTPKPAAAVTMGDLDEEGWRNAAREGEITELGKLGEGTSGTVTKCALRSSGVVFALKTVPADPNPEVQRQILREIAFNRSCSSPHIVQYYGAFLADPHSNLSICMEFCEGGSLDAIYKRVKARGGRTGEKVLGKIADGVLNGLGYLHDRRIIHRDIKPSNILLTRAGQVKLCDFGVSGELVNSLAGTFTGTSYYMAPERIQGEPYTVTSDVWSLGLTLMEVAQNRFPFPPEGEPPLMPIELLTYIVSTPSPELQDEPQLGIKWSAAFKHFLNICLTKDRTQRPSPRQMLGHPWAEGMRQKKVDVAKFLQQVWEWEA</sequence>
<keyword evidence="3" id="KW-0418">Kinase</keyword>
<dbReference type="OMA" id="MFRPPES"/>
<dbReference type="STRING" id="698492.A0A0E9NF54"/>
<dbReference type="Gene3D" id="3.30.200.20">
    <property type="entry name" value="Phosphorylase Kinase, domain 1"/>
    <property type="match status" value="1"/>
</dbReference>